<evidence type="ECO:0000313" key="9">
    <source>
        <dbReference type="EMBL" id="CDO65252.1"/>
    </source>
</evidence>
<reference evidence="9" key="1">
    <citation type="submission" date="2014-01" db="EMBL/GenBank/DDBJ databases">
        <authorList>
            <person name="Aslett M."/>
        </authorList>
    </citation>
    <scope>NUCLEOTIDE SEQUENCE</scope>
    <source>
        <strain evidence="9">CDC</strain>
    </source>
</reference>
<dbReference type="KEGG" id="prei:PRSY57_1143700"/>
<evidence type="ECO:0000256" key="4">
    <source>
        <dbReference type="ARBA" id="ARBA00022490"/>
    </source>
</evidence>
<gene>
    <name evidence="9" type="ORF">PRCDC_1143700</name>
    <name evidence="11" type="ORF">PRG01_1142700</name>
    <name evidence="10" type="ORF">PRSY57_1143700</name>
</gene>
<evidence type="ECO:0000313" key="13">
    <source>
        <dbReference type="Proteomes" id="UP000076359"/>
    </source>
</evidence>
<dbReference type="EMBL" id="LT969574">
    <property type="protein sequence ID" value="SOV80377.1"/>
    <property type="molecule type" value="Genomic_DNA"/>
</dbReference>
<dbReference type="VEuPathDB" id="PlasmoDB:PRCDC_1143700"/>
<evidence type="ECO:0000313" key="14">
    <source>
        <dbReference type="Proteomes" id="UP000240500"/>
    </source>
</evidence>
<dbReference type="EMBL" id="HG810772">
    <property type="protein sequence ID" value="CDO65252.1"/>
    <property type="molecule type" value="Genomic_DNA"/>
</dbReference>
<dbReference type="Pfam" id="PF10235">
    <property type="entry name" value="Cript"/>
    <property type="match status" value="1"/>
</dbReference>
<dbReference type="PANTHER" id="PTHR11805:SF1">
    <property type="entry name" value="CYSTEINE-RICH PDZ-BINDING PROTEIN"/>
    <property type="match status" value="1"/>
</dbReference>
<dbReference type="GO" id="GO:0005737">
    <property type="term" value="C:cytoplasm"/>
    <property type="evidence" value="ECO:0007669"/>
    <property type="project" value="UniProtKB-SubCell"/>
</dbReference>
<keyword evidence="5" id="KW-0507">mRNA processing</keyword>
<dbReference type="Proteomes" id="UP000240500">
    <property type="component" value="Chromosome 11"/>
</dbReference>
<organism evidence="9 12">
    <name type="scientific">Plasmodium reichenowi</name>
    <dbReference type="NCBI Taxonomy" id="5854"/>
    <lineage>
        <taxon>Eukaryota</taxon>
        <taxon>Sar</taxon>
        <taxon>Alveolata</taxon>
        <taxon>Apicomplexa</taxon>
        <taxon>Aconoidasida</taxon>
        <taxon>Haemosporida</taxon>
        <taxon>Plasmodiidae</taxon>
        <taxon>Plasmodium</taxon>
        <taxon>Plasmodium (Laverania)</taxon>
    </lineage>
</organism>
<evidence type="ECO:0000256" key="2">
    <source>
        <dbReference type="ARBA" id="ARBA00009021"/>
    </source>
</evidence>
<evidence type="ECO:0000313" key="12">
    <source>
        <dbReference type="Proteomes" id="UP000027581"/>
    </source>
</evidence>
<sequence>MPCEKCEQKLKKLPTPDVNNSINRSFGSNKLLMYNNKQKFNNNRKCKQCNSQLHVDGKYCSMCAYKLGKCHICGKTITDNSAHNMSII</sequence>
<dbReference type="GO" id="GO:0006397">
    <property type="term" value="P:mRNA processing"/>
    <property type="evidence" value="ECO:0007669"/>
    <property type="project" value="UniProtKB-KW"/>
</dbReference>
<dbReference type="Proteomes" id="UP000027581">
    <property type="component" value="Unassembled WGS sequence"/>
</dbReference>
<accession>A0A060RV73</accession>
<dbReference type="GO" id="GO:0008380">
    <property type="term" value="P:RNA splicing"/>
    <property type="evidence" value="ECO:0007669"/>
    <property type="project" value="UniProtKB-KW"/>
</dbReference>
<keyword evidence="7" id="KW-0508">mRNA splicing</keyword>
<dbReference type="RefSeq" id="XP_012763850.1">
    <property type="nucleotide sequence ID" value="XM_012908396.1"/>
</dbReference>
<evidence type="ECO:0000256" key="6">
    <source>
        <dbReference type="ARBA" id="ARBA00022728"/>
    </source>
</evidence>
<dbReference type="PANTHER" id="PTHR11805">
    <property type="entry name" value="CYSTEINE-RICH PDZ-BINDING PROTEIN"/>
    <property type="match status" value="1"/>
</dbReference>
<dbReference type="EMBL" id="LVLA01000012">
    <property type="protein sequence ID" value="KYN96789.1"/>
    <property type="molecule type" value="Genomic_DNA"/>
</dbReference>
<evidence type="ECO:0000256" key="7">
    <source>
        <dbReference type="ARBA" id="ARBA00023187"/>
    </source>
</evidence>
<dbReference type="GO" id="GO:0031122">
    <property type="term" value="P:cytoplasmic microtubule organization"/>
    <property type="evidence" value="ECO:0007669"/>
    <property type="project" value="TreeGrafter"/>
</dbReference>
<dbReference type="OrthoDB" id="147332at2759"/>
<evidence type="ECO:0000256" key="8">
    <source>
        <dbReference type="ARBA" id="ARBA00032518"/>
    </source>
</evidence>
<dbReference type="VEuPathDB" id="PlasmoDB:PRG01_1142700"/>
<dbReference type="AlphaFoldDB" id="A0A060RV73"/>
<comment type="similarity">
    <text evidence="2">Belongs to the CRIPT family.</text>
</comment>
<evidence type="ECO:0000313" key="10">
    <source>
        <dbReference type="EMBL" id="KYN96789.1"/>
    </source>
</evidence>
<reference evidence="9" key="2">
    <citation type="submission" date="2014-05" db="EMBL/GenBank/DDBJ databases">
        <title>The genome sequences of chimpanzee malaria parasites reveal the path to human adaptation.</title>
        <authorList>
            <person name="Otto T.D."/>
            <person name="Rayner J.C."/>
            <person name="Boehme U."/>
            <person name="Pain A."/>
            <person name="Spottiswoode N."/>
            <person name="Sanders M."/>
            <person name="Quail M."/>
            <person name="Ollomo B."/>
            <person name="Renaud F."/>
            <person name="Thomas A.W."/>
            <person name="Prugnolle F."/>
            <person name="Conway D.J."/>
            <person name="Newbold C."/>
            <person name="Berriman M."/>
        </authorList>
    </citation>
    <scope>NUCLEOTIDE SEQUENCE [LARGE SCALE GENOMIC DNA]</scope>
    <source>
        <strain evidence="9">CDC</strain>
    </source>
</reference>
<evidence type="ECO:0000256" key="5">
    <source>
        <dbReference type="ARBA" id="ARBA00022664"/>
    </source>
</evidence>
<comment type="subcellular location">
    <subcellularLocation>
        <location evidence="1">Cytoplasm</location>
    </subcellularLocation>
</comment>
<keyword evidence="6" id="KW-0747">Spliceosome</keyword>
<evidence type="ECO:0000313" key="11">
    <source>
        <dbReference type="EMBL" id="SOV80377.1"/>
    </source>
</evidence>
<reference evidence="11 14" key="4">
    <citation type="submission" date="2016-09" db="EMBL/GenBank/DDBJ databases">
        <authorList>
            <consortium name="Pathogen Informatics"/>
        </authorList>
    </citation>
    <scope>NUCLEOTIDE SEQUENCE [LARGE SCALE GENOMIC DNA]</scope>
</reference>
<evidence type="ECO:0000256" key="1">
    <source>
        <dbReference type="ARBA" id="ARBA00004496"/>
    </source>
</evidence>
<name>A0A060RV73_PLARE</name>
<dbReference type="GeneID" id="24532022"/>
<dbReference type="GO" id="GO:0008017">
    <property type="term" value="F:microtubule binding"/>
    <property type="evidence" value="ECO:0007669"/>
    <property type="project" value="TreeGrafter"/>
</dbReference>
<evidence type="ECO:0000256" key="3">
    <source>
        <dbReference type="ARBA" id="ARBA00018615"/>
    </source>
</evidence>
<reference evidence="10 13" key="3">
    <citation type="journal article" date="2016" name="Nat. Commun.">
        <title>Genomes of cryptic chimpanzee Plasmodium species reveal key evolutionary events leading to human malaria.</title>
        <authorList>
            <person name="Sundararaman S.A."/>
            <person name="Plenderleith L.J."/>
            <person name="Liu W."/>
            <person name="Loy D.E."/>
            <person name="Learn G.H."/>
            <person name="Li Y."/>
            <person name="Shaw K.S."/>
            <person name="Ayouba A."/>
            <person name="Peeters M."/>
            <person name="Speede S."/>
            <person name="Shaw G.M."/>
            <person name="Bushman F.D."/>
            <person name="Brisson D."/>
            <person name="Rayner J.C."/>
            <person name="Sharp P.M."/>
            <person name="Hahn B.H."/>
        </authorList>
    </citation>
    <scope>NUCLEOTIDE SEQUENCE [LARGE SCALE GENOMIC DNA]</scope>
    <source>
        <strain evidence="10 13">SY57</strain>
    </source>
</reference>
<keyword evidence="12" id="KW-1185">Reference proteome</keyword>
<proteinExistence type="inferred from homology"/>
<dbReference type="Proteomes" id="UP000076359">
    <property type="component" value="Unassembled WGS sequence"/>
</dbReference>
<keyword evidence="4" id="KW-0963">Cytoplasm</keyword>
<dbReference type="InterPro" id="IPR019367">
    <property type="entry name" value="PDZ-binding_CRIPT"/>
</dbReference>
<protein>
    <recommendedName>
        <fullName evidence="3">Cysteine-rich PDZ-binding protein</fullName>
    </recommendedName>
    <alternativeName>
        <fullName evidence="8">Cysteine-rich interactor of PDZ three</fullName>
    </alternativeName>
</protein>
<dbReference type="GO" id="GO:0005681">
    <property type="term" value="C:spliceosomal complex"/>
    <property type="evidence" value="ECO:0007669"/>
    <property type="project" value="UniProtKB-KW"/>
</dbReference>